<gene>
    <name evidence="2" type="ORF">LV75_004730</name>
</gene>
<dbReference type="Gene3D" id="3.10.180.10">
    <property type="entry name" value="2,3-Dihydroxybiphenyl 1,2-Dioxygenase, domain 1"/>
    <property type="match status" value="1"/>
</dbReference>
<dbReference type="Proteomes" id="UP001205185">
    <property type="component" value="Unassembled WGS sequence"/>
</dbReference>
<dbReference type="CDD" id="cd06587">
    <property type="entry name" value="VOC"/>
    <property type="match status" value="1"/>
</dbReference>
<organism evidence="2 3">
    <name type="scientific">Actinokineospora diospyrosa</name>
    <dbReference type="NCBI Taxonomy" id="103728"/>
    <lineage>
        <taxon>Bacteria</taxon>
        <taxon>Bacillati</taxon>
        <taxon>Actinomycetota</taxon>
        <taxon>Actinomycetes</taxon>
        <taxon>Pseudonocardiales</taxon>
        <taxon>Pseudonocardiaceae</taxon>
        <taxon>Actinokineospora</taxon>
    </lineage>
</organism>
<dbReference type="EMBL" id="JAMTCO010000011">
    <property type="protein sequence ID" value="MCP2272211.1"/>
    <property type="molecule type" value="Genomic_DNA"/>
</dbReference>
<accession>A0ABT1II44</accession>
<dbReference type="InterPro" id="IPR037523">
    <property type="entry name" value="VOC_core"/>
</dbReference>
<dbReference type="PROSITE" id="PS51819">
    <property type="entry name" value="VOC"/>
    <property type="match status" value="1"/>
</dbReference>
<dbReference type="RefSeq" id="WP_253889133.1">
    <property type="nucleotide sequence ID" value="NZ_BAAAVB010000015.1"/>
</dbReference>
<keyword evidence="3" id="KW-1185">Reference proteome</keyword>
<protein>
    <submittedName>
        <fullName evidence="2">Glyoxalase-like domain-containing protein</fullName>
    </submittedName>
</protein>
<evidence type="ECO:0000313" key="3">
    <source>
        <dbReference type="Proteomes" id="UP001205185"/>
    </source>
</evidence>
<dbReference type="Pfam" id="PF18029">
    <property type="entry name" value="Glyoxalase_6"/>
    <property type="match status" value="1"/>
</dbReference>
<dbReference type="InterPro" id="IPR041581">
    <property type="entry name" value="Glyoxalase_6"/>
</dbReference>
<dbReference type="PANTHER" id="PTHR35908">
    <property type="entry name" value="HYPOTHETICAL FUSION PROTEIN"/>
    <property type="match status" value="1"/>
</dbReference>
<proteinExistence type="predicted"/>
<feature type="domain" description="VOC" evidence="1">
    <location>
        <begin position="7"/>
        <end position="122"/>
    </location>
</feature>
<comment type="caution">
    <text evidence="2">The sequence shown here is derived from an EMBL/GenBank/DDBJ whole genome shotgun (WGS) entry which is preliminary data.</text>
</comment>
<dbReference type="PANTHER" id="PTHR35908:SF1">
    <property type="entry name" value="CONSERVED PROTEIN"/>
    <property type="match status" value="1"/>
</dbReference>
<sequence>MTTAVPRLSAVVLDCPDPLALSGFYAELLDWPKDAEPADDNAWSTIRGEGGRIDFQRIDDYVAPTWPNPERQQMVHLDLEVRDLAAAHERAVALGARLLDRSSTSFWVYADPAGHPFCLCAC</sequence>
<evidence type="ECO:0000259" key="1">
    <source>
        <dbReference type="PROSITE" id="PS51819"/>
    </source>
</evidence>
<evidence type="ECO:0000313" key="2">
    <source>
        <dbReference type="EMBL" id="MCP2272211.1"/>
    </source>
</evidence>
<dbReference type="InterPro" id="IPR029068">
    <property type="entry name" value="Glyas_Bleomycin-R_OHBP_Dase"/>
</dbReference>
<dbReference type="SUPFAM" id="SSF54593">
    <property type="entry name" value="Glyoxalase/Bleomycin resistance protein/Dihydroxybiphenyl dioxygenase"/>
    <property type="match status" value="1"/>
</dbReference>
<reference evidence="2 3" key="1">
    <citation type="submission" date="2022-06" db="EMBL/GenBank/DDBJ databases">
        <title>Genomic Encyclopedia of Archaeal and Bacterial Type Strains, Phase II (KMG-II): from individual species to whole genera.</title>
        <authorList>
            <person name="Goeker M."/>
        </authorList>
    </citation>
    <scope>NUCLEOTIDE SEQUENCE [LARGE SCALE GENOMIC DNA]</scope>
    <source>
        <strain evidence="2 3">DSM 44255</strain>
    </source>
</reference>
<name>A0ABT1II44_9PSEU</name>